<dbReference type="PANTHER" id="PTHR33393:SF13">
    <property type="entry name" value="PGA BIOSYNTHESIS PROTEIN CAPA"/>
    <property type="match status" value="1"/>
</dbReference>
<dbReference type="RefSeq" id="WP_140738040.1">
    <property type="nucleotide sequence ID" value="NZ_RCZM01000002.1"/>
</dbReference>
<feature type="domain" description="Capsule synthesis protein CapA" evidence="4">
    <location>
        <begin position="66"/>
        <end position="304"/>
    </location>
</feature>
<evidence type="ECO:0000256" key="1">
    <source>
        <dbReference type="ARBA" id="ARBA00005662"/>
    </source>
</evidence>
<feature type="chain" id="PRO_5021276840" evidence="3">
    <location>
        <begin position="27"/>
        <end position="380"/>
    </location>
</feature>
<dbReference type="Gene3D" id="3.60.21.10">
    <property type="match status" value="1"/>
</dbReference>
<feature type="region of interest" description="Disordered" evidence="2">
    <location>
        <begin position="25"/>
        <end position="63"/>
    </location>
</feature>
<dbReference type="Pfam" id="PF09587">
    <property type="entry name" value="PGA_cap"/>
    <property type="match status" value="1"/>
</dbReference>
<dbReference type="InterPro" id="IPR052169">
    <property type="entry name" value="CW_Biosynth-Accessory"/>
</dbReference>
<accession>A0A502CWY3</accession>
<dbReference type="InterPro" id="IPR029052">
    <property type="entry name" value="Metallo-depent_PP-like"/>
</dbReference>
<name>A0A502CWY3_9MICO</name>
<gene>
    <name evidence="5" type="ORF">EAH86_06805</name>
</gene>
<proteinExistence type="inferred from homology"/>
<feature type="signal peptide" evidence="3">
    <location>
        <begin position="1"/>
        <end position="26"/>
    </location>
</feature>
<organism evidence="5 6">
    <name type="scientific">Pedococcus bigeumensis</name>
    <dbReference type="NCBI Taxonomy" id="433644"/>
    <lineage>
        <taxon>Bacteria</taxon>
        <taxon>Bacillati</taxon>
        <taxon>Actinomycetota</taxon>
        <taxon>Actinomycetes</taxon>
        <taxon>Micrococcales</taxon>
        <taxon>Intrasporangiaceae</taxon>
        <taxon>Pedococcus</taxon>
    </lineage>
</organism>
<comment type="similarity">
    <text evidence="1">Belongs to the CapA family.</text>
</comment>
<dbReference type="CDD" id="cd07381">
    <property type="entry name" value="MPP_CapA"/>
    <property type="match status" value="1"/>
</dbReference>
<dbReference type="PANTHER" id="PTHR33393">
    <property type="entry name" value="POLYGLUTAMINE SYNTHESIS ACCESSORY PROTEIN RV0574C-RELATED"/>
    <property type="match status" value="1"/>
</dbReference>
<dbReference type="InterPro" id="IPR019079">
    <property type="entry name" value="Capsule_synth_CapA"/>
</dbReference>
<evidence type="ECO:0000313" key="6">
    <source>
        <dbReference type="Proteomes" id="UP000317722"/>
    </source>
</evidence>
<evidence type="ECO:0000313" key="5">
    <source>
        <dbReference type="EMBL" id="TPG18105.1"/>
    </source>
</evidence>
<evidence type="ECO:0000256" key="3">
    <source>
        <dbReference type="SAM" id="SignalP"/>
    </source>
</evidence>
<dbReference type="EMBL" id="RCZM01000002">
    <property type="protein sequence ID" value="TPG18105.1"/>
    <property type="molecule type" value="Genomic_DNA"/>
</dbReference>
<dbReference type="AlphaFoldDB" id="A0A502CWY3"/>
<sequence length="380" mass="39136">MRPLAHAVAAAVLALAVAGCEGVPQAAPAGTQPPAQASTTAVPAPSQTPASPTTSTTTPPDPGTLTMAFAGDVHFEDYVAPLARDPHGLDELQSSLGAADLAMVNLETAITERGTKIGKEFHFRAPASALDTIKSAGIDAVSMANNHGVDFGPVGLKDTLAAKKASPIPIVGIGADEDEAFAPAILQAKGLKVAVFGASEVFEMTLARYAAGPDKGGIASASPVNRIRSAVSAAAAKYDLVVVFLHWGLDYQACPDQLSVQTAKALEDAGADIVVGGHSHRVNGAGWLGRAYVDYGFGNFVWWRSNEPDARSGVLTLSIDVDAARGTKRGTSSAVRKAVWTPMLIGTDGIPREPDAVNSARLLKLWKQASTCSGLATAPK</sequence>
<keyword evidence="6" id="KW-1185">Reference proteome</keyword>
<dbReference type="PROSITE" id="PS51257">
    <property type="entry name" value="PROKAR_LIPOPROTEIN"/>
    <property type="match status" value="1"/>
</dbReference>
<dbReference type="SUPFAM" id="SSF56300">
    <property type="entry name" value="Metallo-dependent phosphatases"/>
    <property type="match status" value="1"/>
</dbReference>
<comment type="caution">
    <text evidence="5">The sequence shown here is derived from an EMBL/GenBank/DDBJ whole genome shotgun (WGS) entry which is preliminary data.</text>
</comment>
<keyword evidence="3" id="KW-0732">Signal</keyword>
<evidence type="ECO:0000256" key="2">
    <source>
        <dbReference type="SAM" id="MobiDB-lite"/>
    </source>
</evidence>
<evidence type="ECO:0000259" key="4">
    <source>
        <dbReference type="SMART" id="SM00854"/>
    </source>
</evidence>
<dbReference type="Proteomes" id="UP000317722">
    <property type="component" value="Unassembled WGS sequence"/>
</dbReference>
<protein>
    <submittedName>
        <fullName evidence="5">CapA family protein</fullName>
    </submittedName>
</protein>
<dbReference type="OrthoDB" id="9810718at2"/>
<dbReference type="SMART" id="SM00854">
    <property type="entry name" value="PGA_cap"/>
    <property type="match status" value="1"/>
</dbReference>
<reference evidence="5 6" key="1">
    <citation type="journal article" date="2019" name="Environ. Microbiol.">
        <title>Species interactions and distinct microbial communities in high Arctic permafrost affected cryosols are associated with the CH4 and CO2 gas fluxes.</title>
        <authorList>
            <person name="Altshuler I."/>
            <person name="Hamel J."/>
            <person name="Turney S."/>
            <person name="Magnuson E."/>
            <person name="Levesque R."/>
            <person name="Greer C."/>
            <person name="Whyte L.G."/>
        </authorList>
    </citation>
    <scope>NUCLEOTIDE SEQUENCE [LARGE SCALE GENOMIC DNA]</scope>
    <source>
        <strain evidence="5 6">S9.3A</strain>
    </source>
</reference>